<comment type="caution">
    <text evidence="3">The sequence shown here is derived from an EMBL/GenBank/DDBJ whole genome shotgun (WGS) entry which is preliminary data.</text>
</comment>
<feature type="compositionally biased region" description="Basic and acidic residues" evidence="2">
    <location>
        <begin position="94"/>
        <end position="107"/>
    </location>
</feature>
<evidence type="ECO:0000256" key="1">
    <source>
        <dbReference type="SAM" id="Coils"/>
    </source>
</evidence>
<evidence type="ECO:0000313" key="4">
    <source>
        <dbReference type="Proteomes" id="UP001215280"/>
    </source>
</evidence>
<dbReference type="EMBL" id="JARJLG010000051">
    <property type="protein sequence ID" value="KAJ7759737.1"/>
    <property type="molecule type" value="Genomic_DNA"/>
</dbReference>
<accession>A0AAD7NGC7</accession>
<gene>
    <name evidence="3" type="ORF">DFH07DRAFT_772070</name>
</gene>
<organism evidence="3 4">
    <name type="scientific">Mycena maculata</name>
    <dbReference type="NCBI Taxonomy" id="230809"/>
    <lineage>
        <taxon>Eukaryota</taxon>
        <taxon>Fungi</taxon>
        <taxon>Dikarya</taxon>
        <taxon>Basidiomycota</taxon>
        <taxon>Agaricomycotina</taxon>
        <taxon>Agaricomycetes</taxon>
        <taxon>Agaricomycetidae</taxon>
        <taxon>Agaricales</taxon>
        <taxon>Marasmiineae</taxon>
        <taxon>Mycenaceae</taxon>
        <taxon>Mycena</taxon>
    </lineage>
</organism>
<dbReference type="Proteomes" id="UP001215280">
    <property type="component" value="Unassembled WGS sequence"/>
</dbReference>
<feature type="coiled-coil region" evidence="1">
    <location>
        <begin position="168"/>
        <end position="202"/>
    </location>
</feature>
<evidence type="ECO:0000256" key="2">
    <source>
        <dbReference type="SAM" id="MobiDB-lite"/>
    </source>
</evidence>
<keyword evidence="4" id="KW-1185">Reference proteome</keyword>
<name>A0AAD7NGC7_9AGAR</name>
<keyword evidence="1" id="KW-0175">Coiled coil</keyword>
<feature type="region of interest" description="Disordered" evidence="2">
    <location>
        <begin position="94"/>
        <end position="113"/>
    </location>
</feature>
<evidence type="ECO:0000313" key="3">
    <source>
        <dbReference type="EMBL" id="KAJ7759737.1"/>
    </source>
</evidence>
<feature type="coiled-coil region" evidence="1">
    <location>
        <begin position="22"/>
        <end position="56"/>
    </location>
</feature>
<sequence>MASQVPIFPLRAARKSGTRILVKSQELQEQKRESELKVLRQENMRLQAENLRLTKAHDAAVEDREQAGKHIMALQSEVDVSRQNAAKVEKLRTADPHRKLNKPRNESEMQQENALVSWERERVTLEEVATAKDSELRALRDENEALGGALRQELDVATSATAALAAENVDLKETLRRQQLQISDLEKAVLSWKQSVQRLQATEAARLRLIEIMREKYLDLESAHNHLTYKLAARTVEREALAEAVAPETRLRETVKLRGERSRCLDYMKKWPDPFGRPVFDSPELSPIADVGADR</sequence>
<dbReference type="AlphaFoldDB" id="A0AAD7NGC7"/>
<proteinExistence type="predicted"/>
<reference evidence="3" key="1">
    <citation type="submission" date="2023-03" db="EMBL/GenBank/DDBJ databases">
        <title>Massive genome expansion in bonnet fungi (Mycena s.s.) driven by repeated elements and novel gene families across ecological guilds.</title>
        <authorList>
            <consortium name="Lawrence Berkeley National Laboratory"/>
            <person name="Harder C.B."/>
            <person name="Miyauchi S."/>
            <person name="Viragh M."/>
            <person name="Kuo A."/>
            <person name="Thoen E."/>
            <person name="Andreopoulos B."/>
            <person name="Lu D."/>
            <person name="Skrede I."/>
            <person name="Drula E."/>
            <person name="Henrissat B."/>
            <person name="Morin E."/>
            <person name="Kohler A."/>
            <person name="Barry K."/>
            <person name="LaButti K."/>
            <person name="Morin E."/>
            <person name="Salamov A."/>
            <person name="Lipzen A."/>
            <person name="Mereny Z."/>
            <person name="Hegedus B."/>
            <person name="Baldrian P."/>
            <person name="Stursova M."/>
            <person name="Weitz H."/>
            <person name="Taylor A."/>
            <person name="Grigoriev I.V."/>
            <person name="Nagy L.G."/>
            <person name="Martin F."/>
            <person name="Kauserud H."/>
        </authorList>
    </citation>
    <scope>NUCLEOTIDE SEQUENCE</scope>
    <source>
        <strain evidence="3">CBHHK188m</strain>
    </source>
</reference>
<protein>
    <submittedName>
        <fullName evidence="3">Uncharacterized protein</fullName>
    </submittedName>
</protein>